<keyword evidence="4" id="KW-1185">Reference proteome</keyword>
<evidence type="ECO:0000259" key="2">
    <source>
        <dbReference type="Pfam" id="PF02517"/>
    </source>
</evidence>
<sequence length="283" mass="29068">MRILKQFGQLVVVAAVAAAGGQAITAVQGNAVLTLVVGAATVLLSLLAYAGMVRLTERRPVTEVARSGAPGAVGRGVLIGLAWCGLVIGTIAFLGHYRVDGVGSASGLVLQFGFMAAAAVTEEVMYRGVLLRVVEERLGSWIALALTSLVFGLSHLLNPNATLWGAFAIAVEAGGTLGAAYLATRKLWLPIGLHFGWNFALAGIFGAVVSGNGESQGLLNGVLSGPTLLSGGGFGPEASGFTVAGGVVVTIVFLWLAHRRGNLVAPRRRRRAAETTQAATLSR</sequence>
<feature type="transmembrane region" description="Helical" evidence="1">
    <location>
        <begin position="108"/>
        <end position="126"/>
    </location>
</feature>
<proteinExistence type="predicted"/>
<feature type="transmembrane region" description="Helical" evidence="1">
    <location>
        <begin position="138"/>
        <end position="157"/>
    </location>
</feature>
<dbReference type="PANTHER" id="PTHR39430">
    <property type="entry name" value="MEMBRANE-ASSOCIATED PROTEASE-RELATED"/>
    <property type="match status" value="1"/>
</dbReference>
<feature type="domain" description="CAAX prenyl protease 2/Lysostaphin resistance protein A-like" evidence="2">
    <location>
        <begin position="108"/>
        <end position="199"/>
    </location>
</feature>
<gene>
    <name evidence="3" type="ORF">GCM10009742_26480</name>
</gene>
<protein>
    <submittedName>
        <fullName evidence="3">Type II CAAX endopeptidase family protein</fullName>
    </submittedName>
</protein>
<feature type="transmembrane region" description="Helical" evidence="1">
    <location>
        <begin position="76"/>
        <end position="96"/>
    </location>
</feature>
<comment type="caution">
    <text evidence="3">The sequence shown here is derived from an EMBL/GenBank/DDBJ whole genome shotgun (WGS) entry which is preliminary data.</text>
</comment>
<keyword evidence="1" id="KW-1133">Transmembrane helix</keyword>
<dbReference type="PANTHER" id="PTHR39430:SF1">
    <property type="entry name" value="PROTEASE"/>
    <property type="match status" value="1"/>
</dbReference>
<keyword evidence="1" id="KW-0472">Membrane</keyword>
<dbReference type="Pfam" id="PF02517">
    <property type="entry name" value="Rce1-like"/>
    <property type="match status" value="1"/>
</dbReference>
<keyword evidence="1" id="KW-0812">Transmembrane</keyword>
<evidence type="ECO:0000313" key="4">
    <source>
        <dbReference type="Proteomes" id="UP001500190"/>
    </source>
</evidence>
<organism evidence="3 4">
    <name type="scientific">Kribbella karoonensis</name>
    <dbReference type="NCBI Taxonomy" id="324851"/>
    <lineage>
        <taxon>Bacteria</taxon>
        <taxon>Bacillati</taxon>
        <taxon>Actinomycetota</taxon>
        <taxon>Actinomycetes</taxon>
        <taxon>Propionibacteriales</taxon>
        <taxon>Kribbellaceae</taxon>
        <taxon>Kribbella</taxon>
    </lineage>
</organism>
<feature type="transmembrane region" description="Helical" evidence="1">
    <location>
        <begin position="195"/>
        <end position="213"/>
    </location>
</feature>
<feature type="transmembrane region" description="Helical" evidence="1">
    <location>
        <begin position="163"/>
        <end position="183"/>
    </location>
</feature>
<evidence type="ECO:0000313" key="3">
    <source>
        <dbReference type="EMBL" id="GAA1580693.1"/>
    </source>
</evidence>
<reference evidence="3 4" key="1">
    <citation type="journal article" date="2019" name="Int. J. Syst. Evol. Microbiol.">
        <title>The Global Catalogue of Microorganisms (GCM) 10K type strain sequencing project: providing services to taxonomists for standard genome sequencing and annotation.</title>
        <authorList>
            <consortium name="The Broad Institute Genomics Platform"/>
            <consortium name="The Broad Institute Genome Sequencing Center for Infectious Disease"/>
            <person name="Wu L."/>
            <person name="Ma J."/>
        </authorList>
    </citation>
    <scope>NUCLEOTIDE SEQUENCE [LARGE SCALE GENOMIC DNA]</scope>
    <source>
        <strain evidence="3 4">JCM 14304</strain>
    </source>
</reference>
<feature type="transmembrane region" description="Helical" evidence="1">
    <location>
        <begin position="238"/>
        <end position="257"/>
    </location>
</feature>
<name>A0ABN2DQJ8_9ACTN</name>
<dbReference type="RefSeq" id="WP_344190625.1">
    <property type="nucleotide sequence ID" value="NZ_BAAAND010000004.1"/>
</dbReference>
<feature type="transmembrane region" description="Helical" evidence="1">
    <location>
        <begin position="33"/>
        <end position="55"/>
    </location>
</feature>
<dbReference type="EMBL" id="BAAAND010000004">
    <property type="protein sequence ID" value="GAA1580693.1"/>
    <property type="molecule type" value="Genomic_DNA"/>
</dbReference>
<evidence type="ECO:0000256" key="1">
    <source>
        <dbReference type="SAM" id="Phobius"/>
    </source>
</evidence>
<accession>A0ABN2DQJ8</accession>
<dbReference type="InterPro" id="IPR003675">
    <property type="entry name" value="Rce1/LyrA-like_dom"/>
</dbReference>
<dbReference type="Proteomes" id="UP001500190">
    <property type="component" value="Unassembled WGS sequence"/>
</dbReference>